<protein>
    <recommendedName>
        <fullName evidence="9">Thymus-specific serine protease</fullName>
    </recommendedName>
</protein>
<dbReference type="OMA" id="TISHAIC"/>
<keyword evidence="8" id="KW-1185">Reference proteome</keyword>
<evidence type="ECO:0000256" key="4">
    <source>
        <dbReference type="ARBA" id="ARBA00022801"/>
    </source>
</evidence>
<dbReference type="RefSeq" id="XP_004992658.1">
    <property type="nucleotide sequence ID" value="XM_004992601.1"/>
</dbReference>
<evidence type="ECO:0000256" key="2">
    <source>
        <dbReference type="ARBA" id="ARBA00022670"/>
    </source>
</evidence>
<dbReference type="InterPro" id="IPR008758">
    <property type="entry name" value="Peptidase_S28"/>
</dbReference>
<reference evidence="7" key="1">
    <citation type="submission" date="2009-08" db="EMBL/GenBank/DDBJ databases">
        <title>Annotation of Salpingoeca rosetta.</title>
        <authorList>
            <consortium name="The Broad Institute Genome Sequencing Platform"/>
            <person name="Russ C."/>
            <person name="Cuomo C."/>
            <person name="Burger G."/>
            <person name="Gray M.W."/>
            <person name="Holland P.W.H."/>
            <person name="King N."/>
            <person name="Lang F.B.F."/>
            <person name="Roger A.J."/>
            <person name="Ruiz-Trillo I."/>
            <person name="Young S.K."/>
            <person name="Zeng Q."/>
            <person name="Gargeya S."/>
            <person name="Alvarado L."/>
            <person name="Berlin A."/>
            <person name="Chapman S.B."/>
            <person name="Chen Z."/>
            <person name="Freedman E."/>
            <person name="Gellesch M."/>
            <person name="Goldberg J."/>
            <person name="Griggs A."/>
            <person name="Gujja S."/>
            <person name="Heilman E."/>
            <person name="Heiman D."/>
            <person name="Howarth C."/>
            <person name="Mehta T."/>
            <person name="Neiman D."/>
            <person name="Pearson M."/>
            <person name="Roberts A."/>
            <person name="Saif S."/>
            <person name="Shea T."/>
            <person name="Shenoy N."/>
            <person name="Sisk P."/>
            <person name="Stolte C."/>
            <person name="Sykes S."/>
            <person name="White J."/>
            <person name="Yandava C."/>
            <person name="Haas B."/>
            <person name="Nusbaum C."/>
            <person name="Birren B."/>
        </authorList>
    </citation>
    <scope>NUCLEOTIDE SEQUENCE [LARGE SCALE GENOMIC DNA]</scope>
    <source>
        <strain evidence="7">ATCC 50818</strain>
    </source>
</reference>
<dbReference type="MEROPS" id="S28.003"/>
<evidence type="ECO:0000256" key="6">
    <source>
        <dbReference type="SAM" id="SignalP"/>
    </source>
</evidence>
<proteinExistence type="inferred from homology"/>
<evidence type="ECO:0000313" key="8">
    <source>
        <dbReference type="Proteomes" id="UP000007799"/>
    </source>
</evidence>
<keyword evidence="4" id="KW-0378">Hydrolase</keyword>
<dbReference type="FunCoup" id="F2UEG4">
    <property type="interactions" value="494"/>
</dbReference>
<dbReference type="KEGG" id="sre:PTSG_07238"/>
<dbReference type="SUPFAM" id="SSF53474">
    <property type="entry name" value="alpha/beta-Hydrolases"/>
    <property type="match status" value="1"/>
</dbReference>
<dbReference type="GO" id="GO:0008239">
    <property type="term" value="F:dipeptidyl-peptidase activity"/>
    <property type="evidence" value="ECO:0007669"/>
    <property type="project" value="TreeGrafter"/>
</dbReference>
<evidence type="ECO:0000256" key="3">
    <source>
        <dbReference type="ARBA" id="ARBA00022729"/>
    </source>
</evidence>
<feature type="chain" id="PRO_5003290581" description="Thymus-specific serine protease" evidence="6">
    <location>
        <begin position="22"/>
        <end position="502"/>
    </location>
</feature>
<keyword evidence="2" id="KW-0645">Protease</keyword>
<dbReference type="Gene3D" id="3.40.50.1820">
    <property type="entry name" value="alpha/beta hydrolase"/>
    <property type="match status" value="1"/>
</dbReference>
<keyword evidence="3 6" id="KW-0732">Signal</keyword>
<name>F2UEG4_SALR5</name>
<dbReference type="ESTHER" id="sals5-f2ueg4">
    <property type="family name" value="Prolylcarboxypeptidase"/>
</dbReference>
<dbReference type="Proteomes" id="UP000007799">
    <property type="component" value="Unassembled WGS sequence"/>
</dbReference>
<dbReference type="FunFam" id="1.20.120.980:FF:000003">
    <property type="entry name" value="Serine protease 16"/>
    <property type="match status" value="1"/>
</dbReference>
<evidence type="ECO:0000256" key="5">
    <source>
        <dbReference type="ARBA" id="ARBA00023180"/>
    </source>
</evidence>
<dbReference type="eggNOG" id="KOG2182">
    <property type="taxonomic scope" value="Eukaryota"/>
</dbReference>
<sequence length="502" mass="54801">MTLATLVGVAVFVALACGTLAVPQQQHSGSARRHKHVGAMNQGLLHVMRKQGHDTSDIFTPVSADVKWFTQKVDHFNPQDTRTFQQQYQVNATYHKQGGPVFLMLGGEGPASPRWLEIDTAIMIYARQHDAVVVQLEHRFYGKSQPFKDLSTDHLQYLSSEQALADAANFLTSFMPGAPAVVFGGSYSGALAAFFRSKYPHLVNGAISTSSPVYALVDFHQYHEVVRNSLATVPHNGSHCSAAIATATEKIQTMLKTTNGRKQLAKDFNLCGDSDVTHDDDIETLFTNLAGNIDGVVQYNLDNNHFEGRTKVPTITDVCAVMAATPNDPYAAYANLQKYLTGGECIETSYANMIAEMKNTSLSSDVAGGMRQWIYQTCVEFGFYQTSEGNDKPFLNTISLKYNLDQCSDIYGVPGPNVNWTNANYGGYDVAGTNIVYVNGLIDPWHALSRTDTALPDGCDAIVIPQTAHCANMYPPSPDDPPALTRARETISSYLGVWTGGN</sequence>
<feature type="signal peptide" evidence="6">
    <location>
        <begin position="1"/>
        <end position="21"/>
    </location>
</feature>
<dbReference type="GO" id="GO:0006508">
    <property type="term" value="P:proteolysis"/>
    <property type="evidence" value="ECO:0007669"/>
    <property type="project" value="UniProtKB-KW"/>
</dbReference>
<evidence type="ECO:0000313" key="7">
    <source>
        <dbReference type="EMBL" id="EGD75014.1"/>
    </source>
</evidence>
<dbReference type="InterPro" id="IPR029058">
    <property type="entry name" value="AB_hydrolase_fold"/>
</dbReference>
<organism evidence="8">
    <name type="scientific">Salpingoeca rosetta (strain ATCC 50818 / BSB-021)</name>
    <dbReference type="NCBI Taxonomy" id="946362"/>
    <lineage>
        <taxon>Eukaryota</taxon>
        <taxon>Choanoflagellata</taxon>
        <taxon>Craspedida</taxon>
        <taxon>Salpingoecidae</taxon>
        <taxon>Salpingoeca</taxon>
    </lineage>
</organism>
<dbReference type="PANTHER" id="PTHR11010:SF117">
    <property type="entry name" value="SERINE PROTEASE 16"/>
    <property type="match status" value="1"/>
</dbReference>
<gene>
    <name evidence="7" type="ORF">PTSG_07238</name>
</gene>
<evidence type="ECO:0000256" key="1">
    <source>
        <dbReference type="ARBA" id="ARBA00011079"/>
    </source>
</evidence>
<dbReference type="AlphaFoldDB" id="F2UEG4"/>
<dbReference type="GO" id="GO:0070008">
    <property type="term" value="F:serine-type exopeptidase activity"/>
    <property type="evidence" value="ECO:0007669"/>
    <property type="project" value="InterPro"/>
</dbReference>
<evidence type="ECO:0008006" key="9">
    <source>
        <dbReference type="Google" id="ProtNLM"/>
    </source>
</evidence>
<dbReference type="InterPro" id="IPR042269">
    <property type="entry name" value="Ser_carbopepase_S28_SKS"/>
</dbReference>
<comment type="similarity">
    <text evidence="1">Belongs to the peptidase S28 family.</text>
</comment>
<dbReference type="InParanoid" id="F2UEG4"/>
<dbReference type="Gene3D" id="1.20.120.980">
    <property type="entry name" value="Serine carboxypeptidase S28, SKS domain"/>
    <property type="match status" value="1"/>
</dbReference>
<dbReference type="PANTHER" id="PTHR11010">
    <property type="entry name" value="PROTEASE S28 PRO-X CARBOXYPEPTIDASE-RELATED"/>
    <property type="match status" value="1"/>
</dbReference>
<dbReference type="OrthoDB" id="1735038at2759"/>
<dbReference type="Pfam" id="PF05577">
    <property type="entry name" value="Peptidase_S28"/>
    <property type="match status" value="1"/>
</dbReference>
<accession>F2UEG4</accession>
<keyword evidence="5" id="KW-0325">Glycoprotein</keyword>
<dbReference type="EMBL" id="GL832970">
    <property type="protein sequence ID" value="EGD75014.1"/>
    <property type="molecule type" value="Genomic_DNA"/>
</dbReference>
<dbReference type="GeneID" id="16073229"/>